<name>A0ABW0X3I3_9ACTN</name>
<accession>A0ABW0X3I3</accession>
<sequence>MIDPKIALVMARPRPEINADHDMPLLLRALSEAGADAISTEWDDPGVDWSQFDLAVIRSTWDYTWRKPEFLDWVDLCSRATRLVNPPEVVRWSSDKSYLGTLAAAGVPVVRTRYLAPGDPADLPDDHEYVLKPVIGAGARYAARYRPEQNDEAREQVARMHAEGLTAILQPYMSGIDATGERALVFVRGRFLHAIRKNAVLSPDVPFDQRKVAHPGIQPWSPTPADLAVAERALATVPGAADLLYARVDLVDSADGTPVVMELELVEPNLFLAVHPGSMATVVQAITTTAATAALQRRTQRRTQRRSEDDRAVHERR</sequence>
<evidence type="ECO:0000313" key="3">
    <source>
        <dbReference type="Proteomes" id="UP001595975"/>
    </source>
</evidence>
<evidence type="ECO:0000313" key="2">
    <source>
        <dbReference type="EMBL" id="MFC5665122.1"/>
    </source>
</evidence>
<dbReference type="InterPro" id="IPR053191">
    <property type="entry name" value="DcsG_Biosynth_Enzyme"/>
</dbReference>
<dbReference type="GO" id="GO:0016874">
    <property type="term" value="F:ligase activity"/>
    <property type="evidence" value="ECO:0007669"/>
    <property type="project" value="UniProtKB-KW"/>
</dbReference>
<protein>
    <submittedName>
        <fullName evidence="2">RimK family alpha-L-glutamate ligase</fullName>
    </submittedName>
</protein>
<proteinExistence type="predicted"/>
<organism evidence="2 3">
    <name type="scientific">Kitasatospora misakiensis</name>
    <dbReference type="NCBI Taxonomy" id="67330"/>
    <lineage>
        <taxon>Bacteria</taxon>
        <taxon>Bacillati</taxon>
        <taxon>Actinomycetota</taxon>
        <taxon>Actinomycetes</taxon>
        <taxon>Kitasatosporales</taxon>
        <taxon>Streptomycetaceae</taxon>
        <taxon>Kitasatospora</taxon>
    </lineage>
</organism>
<dbReference type="PANTHER" id="PTHR39217:SF1">
    <property type="entry name" value="GLUTATHIONE SYNTHETASE"/>
    <property type="match status" value="1"/>
</dbReference>
<dbReference type="Proteomes" id="UP001595975">
    <property type="component" value="Unassembled WGS sequence"/>
</dbReference>
<feature type="compositionally biased region" description="Basic and acidic residues" evidence="1">
    <location>
        <begin position="305"/>
        <end position="317"/>
    </location>
</feature>
<gene>
    <name evidence="2" type="ORF">ACFP3U_19315</name>
</gene>
<feature type="region of interest" description="Disordered" evidence="1">
    <location>
        <begin position="295"/>
        <end position="317"/>
    </location>
</feature>
<dbReference type="PANTHER" id="PTHR39217">
    <property type="match status" value="1"/>
</dbReference>
<comment type="caution">
    <text evidence="2">The sequence shown here is derived from an EMBL/GenBank/DDBJ whole genome shotgun (WGS) entry which is preliminary data.</text>
</comment>
<keyword evidence="2" id="KW-0436">Ligase</keyword>
<dbReference type="RefSeq" id="WP_380226810.1">
    <property type="nucleotide sequence ID" value="NZ_JBHSOF010000024.1"/>
</dbReference>
<dbReference type="SUPFAM" id="SSF56059">
    <property type="entry name" value="Glutathione synthetase ATP-binding domain-like"/>
    <property type="match status" value="1"/>
</dbReference>
<evidence type="ECO:0000256" key="1">
    <source>
        <dbReference type="SAM" id="MobiDB-lite"/>
    </source>
</evidence>
<reference evidence="3" key="1">
    <citation type="journal article" date="2019" name="Int. J. Syst. Evol. Microbiol.">
        <title>The Global Catalogue of Microorganisms (GCM) 10K type strain sequencing project: providing services to taxonomists for standard genome sequencing and annotation.</title>
        <authorList>
            <consortium name="The Broad Institute Genomics Platform"/>
            <consortium name="The Broad Institute Genome Sequencing Center for Infectious Disease"/>
            <person name="Wu L."/>
            <person name="Ma J."/>
        </authorList>
    </citation>
    <scope>NUCLEOTIDE SEQUENCE [LARGE SCALE GENOMIC DNA]</scope>
    <source>
        <strain evidence="3">CGMCC 4.1437</strain>
    </source>
</reference>
<keyword evidence="3" id="KW-1185">Reference proteome</keyword>
<dbReference type="EMBL" id="JBHSOF010000024">
    <property type="protein sequence ID" value="MFC5665122.1"/>
    <property type="molecule type" value="Genomic_DNA"/>
</dbReference>